<evidence type="ECO:0000256" key="4">
    <source>
        <dbReference type="ARBA" id="ARBA00022801"/>
    </source>
</evidence>
<dbReference type="Gene3D" id="3.20.20.80">
    <property type="entry name" value="Glycosidases"/>
    <property type="match status" value="1"/>
</dbReference>
<sequence length="537" mass="60948">MKPVFLSMLLWVCCQQLHAQQACPVIPLPAQSSRANGEMILNDEVVIAAKDNSLRPLADYLSKELERRFNISHEDRARPSGKVTVITLERGKSGNNPDAYTLRMNKAGAMIAAAHPAGIFNGISTLLQLAETTVPTGTSRHVACWNITDAPRYAWRGFMLDESRFFFGKEKVKSILDWMAFYKLNRFHWHLTDAPGWRLEIKKYPLLTTVGGIGNHIDPKAPAAFYTQDDIREIVAYAKERFIEVVPEIDMPGHASAANRAYPAFDGGGTERYPSFTFNPGKEGTYQYLADILKETSTLFPAGMIHLGGDEVSFGNKAWDSDTGVISLMKAKGFVDRKQVEDYFFQRMADTVFSLRNKVMAWDEIATASLPANKTIVCWWRQEKPENLKMALDKGYSVVICPRLPFYFDFVQDSTHKIGRRWKVGEYNDLKSVYNFSVASIPAVSGHEKQVLGVQACLWSETISNPKRLDFLLFPRITAFAEAAWTQPASRNFDQYVERLKPQMELFEQARLYYYDYFAPSRHVETGKPTDQKSFID</sequence>
<keyword evidence="7" id="KW-0732">Signal</keyword>
<comment type="catalytic activity">
    <reaction evidence="1">
        <text>Hydrolysis of terminal non-reducing N-acetyl-D-hexosamine residues in N-acetyl-beta-D-hexosaminides.</text>
        <dbReference type="EC" id="3.2.1.52"/>
    </reaction>
</comment>
<dbReference type="GO" id="GO:0005975">
    <property type="term" value="P:carbohydrate metabolic process"/>
    <property type="evidence" value="ECO:0007669"/>
    <property type="project" value="InterPro"/>
</dbReference>
<comment type="caution">
    <text evidence="10">The sequence shown here is derived from an EMBL/GenBank/DDBJ whole genome shotgun (WGS) entry which is preliminary data.</text>
</comment>
<accession>A0A847RR68</accession>
<keyword evidence="11" id="KW-1185">Reference proteome</keyword>
<feature type="domain" description="Beta-hexosaminidase bacterial type N-terminal" evidence="9">
    <location>
        <begin position="23"/>
        <end position="150"/>
    </location>
</feature>
<keyword evidence="5" id="KW-0326">Glycosidase</keyword>
<dbReference type="InterPro" id="IPR029018">
    <property type="entry name" value="Hex-like_dom2"/>
</dbReference>
<dbReference type="GO" id="GO:0016020">
    <property type="term" value="C:membrane"/>
    <property type="evidence" value="ECO:0007669"/>
    <property type="project" value="TreeGrafter"/>
</dbReference>
<gene>
    <name evidence="10" type="ORF">HGH92_03220</name>
</gene>
<evidence type="ECO:0000259" key="9">
    <source>
        <dbReference type="Pfam" id="PF02838"/>
    </source>
</evidence>
<dbReference type="InterPro" id="IPR017853">
    <property type="entry name" value="GH"/>
</dbReference>
<comment type="similarity">
    <text evidence="2">Belongs to the glycosyl hydrolase 20 family.</text>
</comment>
<feature type="chain" id="PRO_5032599789" description="beta-N-acetylhexosaminidase" evidence="7">
    <location>
        <begin position="20"/>
        <end position="537"/>
    </location>
</feature>
<reference evidence="10 11" key="1">
    <citation type="submission" date="2020-04" db="EMBL/GenBank/DDBJ databases">
        <authorList>
            <person name="Yin C."/>
        </authorList>
    </citation>
    <scope>NUCLEOTIDE SEQUENCE [LARGE SCALE GENOMIC DNA]</scope>
    <source>
        <strain evidence="10 11">Ae27</strain>
    </source>
</reference>
<dbReference type="RefSeq" id="WP_168869310.1">
    <property type="nucleotide sequence ID" value="NZ_JABAIA010000001.1"/>
</dbReference>
<evidence type="ECO:0000256" key="3">
    <source>
        <dbReference type="ARBA" id="ARBA00012663"/>
    </source>
</evidence>
<evidence type="ECO:0000313" key="11">
    <source>
        <dbReference type="Proteomes" id="UP000570474"/>
    </source>
</evidence>
<protein>
    <recommendedName>
        <fullName evidence="3">beta-N-acetylhexosaminidase</fullName>
        <ecNumber evidence="3">3.2.1.52</ecNumber>
    </recommendedName>
</protein>
<evidence type="ECO:0000256" key="7">
    <source>
        <dbReference type="SAM" id="SignalP"/>
    </source>
</evidence>
<dbReference type="SUPFAM" id="SSF51445">
    <property type="entry name" value="(Trans)glycosidases"/>
    <property type="match status" value="1"/>
</dbReference>
<keyword evidence="4" id="KW-0378">Hydrolase</keyword>
<feature type="signal peptide" evidence="7">
    <location>
        <begin position="1"/>
        <end position="19"/>
    </location>
</feature>
<dbReference type="AlphaFoldDB" id="A0A847RR68"/>
<dbReference type="InterPro" id="IPR025705">
    <property type="entry name" value="Beta_hexosaminidase_sua/sub"/>
</dbReference>
<dbReference type="GO" id="GO:0004563">
    <property type="term" value="F:beta-N-acetylhexosaminidase activity"/>
    <property type="evidence" value="ECO:0007669"/>
    <property type="project" value="UniProtKB-EC"/>
</dbReference>
<evidence type="ECO:0000313" key="10">
    <source>
        <dbReference type="EMBL" id="NLR63307.1"/>
    </source>
</evidence>
<dbReference type="SUPFAM" id="SSF55545">
    <property type="entry name" value="beta-N-acetylhexosaminidase-like domain"/>
    <property type="match status" value="1"/>
</dbReference>
<dbReference type="InterPro" id="IPR015882">
    <property type="entry name" value="HEX_bac_N"/>
</dbReference>
<dbReference type="Proteomes" id="UP000570474">
    <property type="component" value="Unassembled WGS sequence"/>
</dbReference>
<evidence type="ECO:0000259" key="8">
    <source>
        <dbReference type="Pfam" id="PF00728"/>
    </source>
</evidence>
<evidence type="ECO:0000256" key="2">
    <source>
        <dbReference type="ARBA" id="ARBA00006285"/>
    </source>
</evidence>
<dbReference type="EC" id="3.2.1.52" evidence="3"/>
<dbReference type="PRINTS" id="PR00738">
    <property type="entry name" value="GLHYDRLASE20"/>
</dbReference>
<organism evidence="10 11">
    <name type="scientific">Chitinophaga varians</name>
    <dbReference type="NCBI Taxonomy" id="2202339"/>
    <lineage>
        <taxon>Bacteria</taxon>
        <taxon>Pseudomonadati</taxon>
        <taxon>Bacteroidota</taxon>
        <taxon>Chitinophagia</taxon>
        <taxon>Chitinophagales</taxon>
        <taxon>Chitinophagaceae</taxon>
        <taxon>Chitinophaga</taxon>
    </lineage>
</organism>
<dbReference type="CDD" id="cd06563">
    <property type="entry name" value="GH20_chitobiase-like"/>
    <property type="match status" value="1"/>
</dbReference>
<dbReference type="PANTHER" id="PTHR22600">
    <property type="entry name" value="BETA-HEXOSAMINIDASE"/>
    <property type="match status" value="1"/>
</dbReference>
<dbReference type="InterPro" id="IPR015883">
    <property type="entry name" value="Glyco_hydro_20_cat"/>
</dbReference>
<dbReference type="GO" id="GO:0030203">
    <property type="term" value="P:glycosaminoglycan metabolic process"/>
    <property type="evidence" value="ECO:0007669"/>
    <property type="project" value="TreeGrafter"/>
</dbReference>
<evidence type="ECO:0000256" key="1">
    <source>
        <dbReference type="ARBA" id="ARBA00001231"/>
    </source>
</evidence>
<dbReference type="EMBL" id="JABAIA010000001">
    <property type="protein sequence ID" value="NLR63307.1"/>
    <property type="molecule type" value="Genomic_DNA"/>
</dbReference>
<dbReference type="Pfam" id="PF00728">
    <property type="entry name" value="Glyco_hydro_20"/>
    <property type="match status" value="1"/>
</dbReference>
<dbReference type="PANTHER" id="PTHR22600:SF57">
    <property type="entry name" value="BETA-N-ACETYLHEXOSAMINIDASE"/>
    <property type="match status" value="1"/>
</dbReference>
<evidence type="ECO:0000256" key="6">
    <source>
        <dbReference type="PIRSR" id="PIRSR625705-1"/>
    </source>
</evidence>
<dbReference type="Pfam" id="PF02838">
    <property type="entry name" value="Glyco_hydro_20b"/>
    <property type="match status" value="1"/>
</dbReference>
<evidence type="ECO:0000256" key="5">
    <source>
        <dbReference type="ARBA" id="ARBA00023295"/>
    </source>
</evidence>
<name>A0A847RR68_9BACT</name>
<feature type="active site" description="Proton donor" evidence="6">
    <location>
        <position position="311"/>
    </location>
</feature>
<feature type="domain" description="Glycoside hydrolase family 20 catalytic" evidence="8">
    <location>
        <begin position="153"/>
        <end position="487"/>
    </location>
</feature>
<proteinExistence type="inferred from homology"/>
<dbReference type="Gene3D" id="3.30.379.10">
    <property type="entry name" value="Chitobiase/beta-hexosaminidase domain 2-like"/>
    <property type="match status" value="1"/>
</dbReference>